<sequence>MRISEKSYELIIEAQQLTSIDSLWYLTKKPSQYELPEVFAESYERRIELFILILEALIERRDICLTNSNRVESTDSRNEQLNKFKNAFPSEVRMKEIEHYWWYLDECPFRLVWLLDEDIPGWSLPYKDGKYYYRTS</sequence>
<dbReference type="Proteomes" id="UP000293162">
    <property type="component" value="Unassembled WGS sequence"/>
</dbReference>
<evidence type="ECO:0000313" key="2">
    <source>
        <dbReference type="Proteomes" id="UP000293162"/>
    </source>
</evidence>
<proteinExistence type="predicted"/>
<accession>A0A4Q5M6M7</accession>
<dbReference type="OrthoDB" id="5678714at2"/>
<name>A0A4Q5M6M7_9BACT</name>
<dbReference type="EMBL" id="SEWF01000001">
    <property type="protein sequence ID" value="RYU97753.1"/>
    <property type="molecule type" value="Genomic_DNA"/>
</dbReference>
<keyword evidence="2" id="KW-1185">Reference proteome</keyword>
<dbReference type="Gene3D" id="1.10.3510.10">
    <property type="entry name" value="NMB0513-like"/>
    <property type="match status" value="1"/>
</dbReference>
<dbReference type="AlphaFoldDB" id="A0A4Q5M6M7"/>
<dbReference type="SUPFAM" id="SSF160472">
    <property type="entry name" value="NMB0513-like"/>
    <property type="match status" value="1"/>
</dbReference>
<organism evidence="1 2">
    <name type="scientific">Emticicia agri</name>
    <dbReference type="NCBI Taxonomy" id="2492393"/>
    <lineage>
        <taxon>Bacteria</taxon>
        <taxon>Pseudomonadati</taxon>
        <taxon>Bacteroidota</taxon>
        <taxon>Cytophagia</taxon>
        <taxon>Cytophagales</taxon>
        <taxon>Leadbetterellaceae</taxon>
        <taxon>Emticicia</taxon>
    </lineage>
</organism>
<dbReference type="InterPro" id="IPR023138">
    <property type="entry name" value="NMB0513-like_sf"/>
</dbReference>
<protein>
    <submittedName>
        <fullName evidence="1">DUF596 domain-containing protein</fullName>
    </submittedName>
</protein>
<reference evidence="1 2" key="1">
    <citation type="submission" date="2019-02" db="EMBL/GenBank/DDBJ databases">
        <title>Bacterial novel species Emticicia sp. 17J42-9 isolated from soil.</title>
        <authorList>
            <person name="Jung H.-Y."/>
        </authorList>
    </citation>
    <scope>NUCLEOTIDE SEQUENCE [LARGE SCALE GENOMIC DNA]</scope>
    <source>
        <strain evidence="1 2">17J42-9</strain>
    </source>
</reference>
<dbReference type="RefSeq" id="WP_130019097.1">
    <property type="nucleotide sequence ID" value="NZ_SEWF01000001.1"/>
</dbReference>
<comment type="caution">
    <text evidence="1">The sequence shown here is derived from an EMBL/GenBank/DDBJ whole genome shotgun (WGS) entry which is preliminary data.</text>
</comment>
<evidence type="ECO:0000313" key="1">
    <source>
        <dbReference type="EMBL" id="RYU97753.1"/>
    </source>
</evidence>
<gene>
    <name evidence="1" type="ORF">EWM59_01130</name>
</gene>